<dbReference type="AlphaFoldDB" id="A0A1G1WNI7"/>
<evidence type="ECO:0000313" key="1">
    <source>
        <dbReference type="EMBL" id="OGY29308.1"/>
    </source>
</evidence>
<reference evidence="1 2" key="1">
    <citation type="journal article" date="2016" name="Nat. Commun.">
        <title>Thousands of microbial genomes shed light on interconnected biogeochemical processes in an aquifer system.</title>
        <authorList>
            <person name="Anantharaman K."/>
            <person name="Brown C.T."/>
            <person name="Hug L.A."/>
            <person name="Sharon I."/>
            <person name="Castelle C.J."/>
            <person name="Probst A.J."/>
            <person name="Thomas B.C."/>
            <person name="Singh A."/>
            <person name="Wilkins M.J."/>
            <person name="Karaoz U."/>
            <person name="Brodie E.L."/>
            <person name="Williams K.H."/>
            <person name="Hubbard S.S."/>
            <person name="Banfield J.F."/>
        </authorList>
    </citation>
    <scope>NUCLEOTIDE SEQUENCE [LARGE SCALE GENOMIC DNA]</scope>
</reference>
<dbReference type="Proteomes" id="UP000178068">
    <property type="component" value="Unassembled WGS sequence"/>
</dbReference>
<accession>A0A1G1WNI7</accession>
<protein>
    <submittedName>
        <fullName evidence="1">Uncharacterized protein</fullName>
    </submittedName>
</protein>
<sequence>MVGYGISTGFRDWYSSKTGYASGSGGVESFGYSITGTLEEWAINRGIDAIVVELATTGSSEFSRNLPALKDLLNSYPL</sequence>
<gene>
    <name evidence="1" type="ORF">A3F35_01220</name>
</gene>
<organism evidence="1 2">
    <name type="scientific">Candidatus Woykebacteria bacterium RIFCSPHIGHO2_12_FULL_45_10</name>
    <dbReference type="NCBI Taxonomy" id="1802603"/>
    <lineage>
        <taxon>Bacteria</taxon>
        <taxon>Candidatus Woykeibacteriota</taxon>
    </lineage>
</organism>
<proteinExistence type="predicted"/>
<dbReference type="EMBL" id="MHCZ01000037">
    <property type="protein sequence ID" value="OGY29308.1"/>
    <property type="molecule type" value="Genomic_DNA"/>
</dbReference>
<evidence type="ECO:0000313" key="2">
    <source>
        <dbReference type="Proteomes" id="UP000178068"/>
    </source>
</evidence>
<name>A0A1G1WNI7_9BACT</name>
<dbReference type="Gene3D" id="3.40.630.10">
    <property type="entry name" value="Zn peptidases"/>
    <property type="match status" value="1"/>
</dbReference>
<comment type="caution">
    <text evidence="1">The sequence shown here is derived from an EMBL/GenBank/DDBJ whole genome shotgun (WGS) entry which is preliminary data.</text>
</comment>